<dbReference type="EMBL" id="LAZR01024262">
    <property type="protein sequence ID" value="KKL75748.1"/>
    <property type="molecule type" value="Genomic_DNA"/>
</dbReference>
<gene>
    <name evidence="1" type="ORF">LCGC14_2051800</name>
</gene>
<dbReference type="AlphaFoldDB" id="A0A0F9ENV0"/>
<protein>
    <submittedName>
        <fullName evidence="1">Uncharacterized protein</fullName>
    </submittedName>
</protein>
<comment type="caution">
    <text evidence="1">The sequence shown here is derived from an EMBL/GenBank/DDBJ whole genome shotgun (WGS) entry which is preliminary data.</text>
</comment>
<sequence length="86" mass="10374">MTDEQWAEREAEWEVWKKEMLKPGVKMEKPLREVVELSDRWDEQNELYILAMRNCDKVAAMRAVDKRDEILHKINILESNEREATQ</sequence>
<reference evidence="1" key="1">
    <citation type="journal article" date="2015" name="Nature">
        <title>Complex archaea that bridge the gap between prokaryotes and eukaryotes.</title>
        <authorList>
            <person name="Spang A."/>
            <person name="Saw J.H."/>
            <person name="Jorgensen S.L."/>
            <person name="Zaremba-Niedzwiedzka K."/>
            <person name="Martijn J."/>
            <person name="Lind A.E."/>
            <person name="van Eijk R."/>
            <person name="Schleper C."/>
            <person name="Guy L."/>
            <person name="Ettema T.J."/>
        </authorList>
    </citation>
    <scope>NUCLEOTIDE SEQUENCE</scope>
</reference>
<proteinExistence type="predicted"/>
<organism evidence="1">
    <name type="scientific">marine sediment metagenome</name>
    <dbReference type="NCBI Taxonomy" id="412755"/>
    <lineage>
        <taxon>unclassified sequences</taxon>
        <taxon>metagenomes</taxon>
        <taxon>ecological metagenomes</taxon>
    </lineage>
</organism>
<accession>A0A0F9ENV0</accession>
<evidence type="ECO:0000313" key="1">
    <source>
        <dbReference type="EMBL" id="KKL75748.1"/>
    </source>
</evidence>
<name>A0A0F9ENV0_9ZZZZ</name>